<dbReference type="Gene3D" id="2.30.30.240">
    <property type="entry name" value="PRC-barrel domain"/>
    <property type="match status" value="1"/>
</dbReference>
<dbReference type="SUPFAM" id="SSF50346">
    <property type="entry name" value="PRC-barrel domain"/>
    <property type="match status" value="1"/>
</dbReference>
<dbReference type="Proteomes" id="UP000010802">
    <property type="component" value="Chromosome"/>
</dbReference>
<dbReference type="InterPro" id="IPR027275">
    <property type="entry name" value="PRC-brl_dom"/>
</dbReference>
<dbReference type="KEGG" id="tep:TepRe1_1152"/>
<reference evidence="3" key="1">
    <citation type="journal article" date="2013" name="Genome Announc.">
        <title>First genome sequence of a syntrophic acetate-oxidizing bacterium, Tepidanaerobacter acetatoxydans strain Re1.</title>
        <authorList>
            <person name="Manzoor S."/>
            <person name="Bongcam-Rudloff E."/>
            <person name="Schnurer A."/>
            <person name="Muller B."/>
        </authorList>
    </citation>
    <scope>NUCLEOTIDE SEQUENCE [LARGE SCALE GENOMIC DNA]</scope>
    <source>
        <strain evidence="3">Re1</strain>
    </source>
</reference>
<dbReference type="PANTHER" id="PTHR40061">
    <property type="entry name" value="SPORULATION PROTEIN YLMC-RELATED"/>
    <property type="match status" value="1"/>
</dbReference>
<name>F4LT29_TEPAE</name>
<dbReference type="EMBL" id="HF563609">
    <property type="protein sequence ID" value="CCP25985.1"/>
    <property type="molecule type" value="Genomic_DNA"/>
</dbReference>
<evidence type="ECO:0000259" key="1">
    <source>
        <dbReference type="Pfam" id="PF05239"/>
    </source>
</evidence>
<dbReference type="Pfam" id="PF05239">
    <property type="entry name" value="PRC"/>
    <property type="match status" value="1"/>
</dbReference>
<dbReference type="PATRIC" id="fig|1209989.3.peg.1394"/>
<proteinExistence type="predicted"/>
<protein>
    <recommendedName>
        <fullName evidence="1">PRC-barrel domain-containing protein</fullName>
    </recommendedName>
</protein>
<accession>L0RY98</accession>
<dbReference type="PANTHER" id="PTHR40061:SF1">
    <property type="entry name" value="SPORULATION PROTEIN YLMC-RELATED"/>
    <property type="match status" value="1"/>
</dbReference>
<dbReference type="HOGENOM" id="CLU_161336_0_1_9"/>
<dbReference type="RefSeq" id="WP_013778221.1">
    <property type="nucleotide sequence ID" value="NC_015519.1"/>
</dbReference>
<accession>F4LT29</accession>
<gene>
    <name evidence="2" type="ordered locus">TEPIRE1_1254</name>
</gene>
<dbReference type="InterPro" id="IPR014238">
    <property type="entry name" value="Spore_YlmC/YmxH"/>
</dbReference>
<keyword evidence="3" id="KW-1185">Reference proteome</keyword>
<dbReference type="eggNOG" id="COG1873">
    <property type="taxonomic scope" value="Bacteria"/>
</dbReference>
<sequence>MIKTSDLKQREVINITDGKRLGFVTDLDIDLEKGVVKSIIIPGQNKVFSFFSKSGDYVIPWEQIKRIGSDVILVELDYINPTRLE</sequence>
<dbReference type="KEGG" id="tae:TepiRe1_1254"/>
<dbReference type="OrthoDB" id="6024937at2"/>
<feature type="domain" description="PRC-barrel" evidence="1">
    <location>
        <begin position="2"/>
        <end position="75"/>
    </location>
</feature>
<dbReference type="AlphaFoldDB" id="F4LT29"/>
<evidence type="ECO:0000313" key="2">
    <source>
        <dbReference type="EMBL" id="CCP25985.1"/>
    </source>
</evidence>
<evidence type="ECO:0000313" key="3">
    <source>
        <dbReference type="Proteomes" id="UP000010802"/>
    </source>
</evidence>
<dbReference type="InterPro" id="IPR011033">
    <property type="entry name" value="PRC_barrel-like_sf"/>
</dbReference>
<dbReference type="NCBIfam" id="TIGR02888">
    <property type="entry name" value="spore_YlmC_YmxH"/>
    <property type="match status" value="1"/>
</dbReference>
<dbReference type="STRING" id="1209989.TepRe1_1152"/>
<organism evidence="2 3">
    <name type="scientific">Tepidanaerobacter acetatoxydans (strain DSM 21804 / JCM 16047 / Re1)</name>
    <dbReference type="NCBI Taxonomy" id="1209989"/>
    <lineage>
        <taxon>Bacteria</taxon>
        <taxon>Bacillati</taxon>
        <taxon>Bacillota</taxon>
        <taxon>Clostridia</taxon>
        <taxon>Thermosediminibacterales</taxon>
        <taxon>Tepidanaerobacteraceae</taxon>
        <taxon>Tepidanaerobacter</taxon>
    </lineage>
</organism>